<reference evidence="2 3" key="1">
    <citation type="submission" date="2019-01" db="EMBL/GenBank/DDBJ databases">
        <title>Litorilituus lipolytica sp. nov., isolated from intertidal sand of the Yellow Sea in China.</title>
        <authorList>
            <person name="Liu A."/>
        </authorList>
    </citation>
    <scope>NUCLEOTIDE SEQUENCE [LARGE SCALE GENOMIC DNA]</scope>
    <source>
        <strain evidence="2 3">RZ04</strain>
    </source>
</reference>
<dbReference type="Pfam" id="PF11456">
    <property type="entry name" value="DUF3019"/>
    <property type="match status" value="1"/>
</dbReference>
<evidence type="ECO:0000313" key="2">
    <source>
        <dbReference type="EMBL" id="TPH12255.1"/>
    </source>
</evidence>
<comment type="caution">
    <text evidence="2">The sequence shown here is derived from an EMBL/GenBank/DDBJ whole genome shotgun (WGS) entry which is preliminary data.</text>
</comment>
<dbReference type="OrthoDB" id="5772660at2"/>
<dbReference type="AlphaFoldDB" id="A0A502KPV4"/>
<evidence type="ECO:0000313" key="3">
    <source>
        <dbReference type="Proteomes" id="UP000315303"/>
    </source>
</evidence>
<gene>
    <name evidence="2" type="ORF">EPA86_18100</name>
</gene>
<keyword evidence="3" id="KW-1185">Reference proteome</keyword>
<accession>A0A502KPV4</accession>
<feature type="chain" id="PRO_5021341392" evidence="1">
    <location>
        <begin position="24"/>
        <end position="158"/>
    </location>
</feature>
<dbReference type="Proteomes" id="UP000315303">
    <property type="component" value="Unassembled WGS sequence"/>
</dbReference>
<dbReference type="EMBL" id="SAWY01000041">
    <property type="protein sequence ID" value="TPH12255.1"/>
    <property type="molecule type" value="Genomic_DNA"/>
</dbReference>
<keyword evidence="1" id="KW-0732">Signal</keyword>
<name>A0A502KPV4_9GAMM</name>
<organism evidence="2 3">
    <name type="scientific">Litorilituus lipolyticus</name>
    <dbReference type="NCBI Taxonomy" id="2491017"/>
    <lineage>
        <taxon>Bacteria</taxon>
        <taxon>Pseudomonadati</taxon>
        <taxon>Pseudomonadota</taxon>
        <taxon>Gammaproteobacteria</taxon>
        <taxon>Alteromonadales</taxon>
        <taxon>Colwelliaceae</taxon>
        <taxon>Litorilituus</taxon>
    </lineage>
</organism>
<feature type="signal peptide" evidence="1">
    <location>
        <begin position="1"/>
        <end position="23"/>
    </location>
</feature>
<evidence type="ECO:0000256" key="1">
    <source>
        <dbReference type="SAM" id="SignalP"/>
    </source>
</evidence>
<dbReference type="InterPro" id="IPR021559">
    <property type="entry name" value="DUF3019"/>
</dbReference>
<protein>
    <submittedName>
        <fullName evidence="2">DUF3019 domain-containing protein</fullName>
    </submittedName>
</protein>
<proteinExistence type="predicted"/>
<dbReference type="RefSeq" id="WP_140605785.1">
    <property type="nucleotide sequence ID" value="NZ_SAWY01000041.1"/>
</dbReference>
<sequence length="158" mass="18222">MYSNLGKGIVLLWLFLLSFPCSAAELTQNQGSNMPLAVALTKVTEASIQQVEPAQVSFVAQPEQCVSLRQGRNCFATIKLEWQADTKQSLCLYQYGHKKEIACWQDDKVAQFEFEFESDQTVIYQLRSLKNEQVIAQTQVKVSWLHKKSSRKKRWRLF</sequence>